<name>A0A370H2K6_9NOCA</name>
<feature type="region of interest" description="Disordered" evidence="4">
    <location>
        <begin position="2278"/>
        <end position="2322"/>
    </location>
</feature>
<dbReference type="InterPro" id="IPR001031">
    <property type="entry name" value="Thioesterase"/>
</dbReference>
<evidence type="ECO:0000259" key="5">
    <source>
        <dbReference type="PROSITE" id="PS50075"/>
    </source>
</evidence>
<dbReference type="UniPathway" id="UPA00011"/>
<dbReference type="SUPFAM" id="SSF52777">
    <property type="entry name" value="CoA-dependent acyltransferases"/>
    <property type="match status" value="4"/>
</dbReference>
<dbReference type="InterPro" id="IPR000873">
    <property type="entry name" value="AMP-dep_synth/lig_dom"/>
</dbReference>
<keyword evidence="3" id="KW-0597">Phosphoprotein</keyword>
<dbReference type="Gene3D" id="3.30.559.10">
    <property type="entry name" value="Chloramphenicol acetyltransferase-like domain"/>
    <property type="match status" value="2"/>
</dbReference>
<sequence>MPPAEQDSSADHPGLPLTGPQLGIWNAQRFDPESGRYLVGEVLEISGDAPVDVDLLAEAIRRTVGEAENMRLRMYETPEGPRQFVTDTAAVLRPTIDLRAAADPVALAHEAVALERQQAAEHCRGMVDRQLYSYTLIRLGECEVWCVQLYHHLIVDGYSAALLSRRVAAHYTALRREIAAPKPTFGTIAELVAEEQEYRAGERFQQDRAFWREQLTPWPDLDGRGRHLGGAVERTLRAEAVLSADAAARLRECAERYGITWADVLVAGYAAYLSRRLGTSDVVLSMLLMGRVGRAALTTPAMAVNVLPLRLAVHADDRIGELGARVAEALREIRAHQRYSGDDLARDFHGYGAGELLHGVGVNLKVFDFSLDFDGARGVLRNVAGGPPEDFGLTVTPQTDGTVLLGFESDARTNDPDVVRRRIAGLVRAIDAFTGADKPPVGALELIDRAERKKLLAGRSGPEAANSAELVPDALDRLVAERPDSTVLAVDGKHWTAAEFGARVNSVARYLRGRGVGPETIVGIALPRTAKFVVSLFAVWRAGGVYLPLDPEHPIRRLRAIIDDAAPALVLTDSTLAAQLVPSPTDEAEDAVRGGSGALPPHISGTLLAGIHPSETDGTSGGSRPEARRDDGGAGAASRSAGRGYRGSRGRHGESMSGWPGETSSAAAPGGFFVSVDSAEFHAEVARQSGAGLTAAELRAVVWPEHGAYLIYTSGSTGRPKGVLVDHGALAQLLAGHRAGIFADAVALAGDRPVAVAHTTSFAFDAALDPLLWLLDGHRIHLYDSEIRRDPAALVAAFGRDGITVVDGTPGLAAALMEHGLPAVAPHLVVLGGDACPPDLWREIQRAGLAAVNMYGPTEATVDTIGARVSGEIPHIGYPLAGARVYLLDNGLQAVADNQIGELYLAGPQLARGYLGRAAATSERFVPDPFGPPGARMYRTGDRARWVPGSGYEYAGRADAQVKIRGHRVELGEVEAALGALPDVRAAAADTRRIAGRQTLIGYAVPAGEAAEWDSTRLRGALANVVPDHLVPSRIVVLDELPRTINGKIDRAALPEPPSESGGRPPSTPAEHALCEVVSEALDDDAVSIDDDFFAIGGDSITAISISSRLRAHGLLLSPQDLLTRRTLAELAATAEPTSPASAPHIPAASGSRTPDAGVSRTPDADGSRTPGANGSRIPGAGVPRTPGADGSRTPGANGSRIPGAGVPRISDAGPRIPDAGAPYIPGALLAGIHTGDAARGTDGFQPQARGNHMVGTVPHETVDALTAQYGPIADVLPLSPLQEGLLFHALRDGADDIYTMTARFELGGPVDPDRLAGAFERMLARHPNLGAAFSYEQFDQPVQIVPRTPESSWRVADLRGLAVGEIDSAARELERREGATPFDIGNPPLLRALLIRLTDTSQRLVLTAHHLLADGWSIPIMLRETLTLYHGGDRELAEPGYYGHYLAWLAARDAEAELDRWRTYLSALPMPTLVGISGRRSQAVKLPVPLPDTTAAALEAFGRRHGLTMNTLVQGAWALTLADHLGRTDVVFGTVVSGRPADLRDVEKTVGLFSNTVPVRMRLDAHRPLPEQLIRFQRSTFDMQSHGYLGLATVERAAGHPRLFDTLVVFENFPKSGLRQPESHDLRVVDVAVHSLTHYPVTVTALPGDRFDLMLHHDPEAVPETSAVRLADTLGAVLTAVVAGQEATVAEITDAATRVETRGDTLATWESGAVVPDAPAITAEEVTLDYGEFHSRANRLARWLISRGIGPEAVVAVAMHRGVDQVIAAHAVCRSGGVFLPIDPDQPAQRIDGILETASPAMVLGIAADAFDTRHAPVLAVDELDLSGLSDTPITEAERLAPLRPEHCGYLLFTSGSTGVPKGVSVSHAAIVNTFEWLQRQHRFGPGDTMLYRTPATFDASLLEVFLPLHVGARIVIARRNGHRDPYYQAELMRRERVTAAQMTSSMLTVLAEEGDLAGYGDLRCVFTGGEPLPPATAQRIRALTGARVNNLYGPTEAAVCITYHVTTDSDTGSVPIGQPPRGAGVRVLDERLRPVPPGVVGELYLTGVQLARGYFTRPDLTAGSFIADPGGSGERMYRTGDLVKWGPHGELDYVGRTDSQVKLRGQRIELGDIESALLTCPGVAQTVVLLREDTPGDQRLVAYLIAGSGAVLDPGAIRDDLRKALPAYMIPAAFVIVDDIPRTSSDKIDRKALPAPDSPIPGNSRMEGSGVLALIREAMAAVLSLPEIDTDDDFFEAGGHSLSAVRLTGRLRRSRLEVVLDDVFEAATPRRLAARVTAGAELPDHESARPEPRIEHGSDLAGRVPSPAGRASDSAGHASLRPDGLAMLGSRLDPVLELRSGGSAEPLFCVHPVGGTAWQFGPLTRLLRADRPIIGLQFPALSGNEIRARTIDELADKYLAAIRGIQPHGPYHLLGYSLGGNIVHAMSARLAAAGESIAFAGLVDSHPLPNLVERAESALADPAELDRLLPELPEDAPELAEAIRSAATRLLRMVTVSDPPQYAGPLALYAADPGTEPERSHAQVTGWRAAGTDIVVRRLPYSHFDIVSPTGWTEVAALLDADPAIRD</sequence>
<feature type="compositionally biased region" description="Low complexity" evidence="4">
    <location>
        <begin position="1133"/>
        <end position="1152"/>
    </location>
</feature>
<dbReference type="Gene3D" id="3.40.50.1820">
    <property type="entry name" value="alpha/beta hydrolase"/>
    <property type="match status" value="2"/>
</dbReference>
<feature type="region of interest" description="Disordered" evidence="4">
    <location>
        <begin position="1133"/>
        <end position="1219"/>
    </location>
</feature>
<dbReference type="PROSITE" id="PS00455">
    <property type="entry name" value="AMP_BINDING"/>
    <property type="match status" value="2"/>
</dbReference>
<feature type="compositionally biased region" description="Basic and acidic residues" evidence="4">
    <location>
        <begin position="2284"/>
        <end position="2300"/>
    </location>
</feature>
<dbReference type="Pfam" id="PF00668">
    <property type="entry name" value="Condensation"/>
    <property type="match status" value="2"/>
</dbReference>
<evidence type="ECO:0000256" key="1">
    <source>
        <dbReference type="ARBA" id="ARBA00001957"/>
    </source>
</evidence>
<dbReference type="InterPro" id="IPR006162">
    <property type="entry name" value="Ppantetheine_attach_site"/>
</dbReference>
<dbReference type="SUPFAM" id="SSF53474">
    <property type="entry name" value="alpha/beta-Hydrolases"/>
    <property type="match status" value="1"/>
</dbReference>
<dbReference type="FunFam" id="3.30.300.30:FF:000010">
    <property type="entry name" value="Enterobactin synthetase component F"/>
    <property type="match status" value="1"/>
</dbReference>
<proteinExistence type="predicted"/>
<dbReference type="CDD" id="cd05930">
    <property type="entry name" value="A_NRPS"/>
    <property type="match status" value="2"/>
</dbReference>
<accession>A0A370H2K6</accession>
<dbReference type="Pfam" id="PF00975">
    <property type="entry name" value="Thioesterase"/>
    <property type="match status" value="1"/>
</dbReference>
<dbReference type="Pfam" id="PF13193">
    <property type="entry name" value="AMP-binding_C"/>
    <property type="match status" value="2"/>
</dbReference>
<dbReference type="SUPFAM" id="SSF47336">
    <property type="entry name" value="ACP-like"/>
    <property type="match status" value="2"/>
</dbReference>
<dbReference type="InterPro" id="IPR020802">
    <property type="entry name" value="TesA-like"/>
</dbReference>
<dbReference type="GO" id="GO:0043041">
    <property type="term" value="P:amino acid activation for nonribosomal peptide biosynthetic process"/>
    <property type="evidence" value="ECO:0007669"/>
    <property type="project" value="TreeGrafter"/>
</dbReference>
<dbReference type="Pfam" id="PF00550">
    <property type="entry name" value="PP-binding"/>
    <property type="match status" value="2"/>
</dbReference>
<dbReference type="Pfam" id="PF00501">
    <property type="entry name" value="AMP-binding"/>
    <property type="match status" value="2"/>
</dbReference>
<dbReference type="InterPro" id="IPR025110">
    <property type="entry name" value="AMP-bd_C"/>
</dbReference>
<dbReference type="SUPFAM" id="SSF56801">
    <property type="entry name" value="Acetyl-CoA synthetase-like"/>
    <property type="match status" value="2"/>
</dbReference>
<dbReference type="InterPro" id="IPR009081">
    <property type="entry name" value="PP-bd_ACP"/>
</dbReference>
<dbReference type="Proteomes" id="UP000255355">
    <property type="component" value="Unassembled WGS sequence"/>
</dbReference>
<dbReference type="RefSeq" id="WP_169814394.1">
    <property type="nucleotide sequence ID" value="NZ_QQAZ01000006.1"/>
</dbReference>
<comment type="cofactor">
    <cofactor evidence="1">
        <name>pantetheine 4'-phosphate</name>
        <dbReference type="ChEBI" id="CHEBI:47942"/>
    </cofactor>
</comment>
<dbReference type="InterPro" id="IPR036736">
    <property type="entry name" value="ACP-like_sf"/>
</dbReference>
<dbReference type="PANTHER" id="PTHR45527">
    <property type="entry name" value="NONRIBOSOMAL PEPTIDE SYNTHETASE"/>
    <property type="match status" value="1"/>
</dbReference>
<evidence type="ECO:0000256" key="3">
    <source>
        <dbReference type="ARBA" id="ARBA00022553"/>
    </source>
</evidence>
<dbReference type="PANTHER" id="PTHR45527:SF1">
    <property type="entry name" value="FATTY ACID SYNTHASE"/>
    <property type="match status" value="1"/>
</dbReference>
<organism evidence="6 7">
    <name type="scientific">Nocardia mexicana</name>
    <dbReference type="NCBI Taxonomy" id="279262"/>
    <lineage>
        <taxon>Bacteria</taxon>
        <taxon>Bacillati</taxon>
        <taxon>Actinomycetota</taxon>
        <taxon>Actinomycetes</taxon>
        <taxon>Mycobacteriales</taxon>
        <taxon>Nocardiaceae</taxon>
        <taxon>Nocardia</taxon>
    </lineage>
</organism>
<dbReference type="NCBIfam" id="TIGR01733">
    <property type="entry name" value="AA-adenyl-dom"/>
    <property type="match status" value="1"/>
</dbReference>
<dbReference type="Gene3D" id="3.40.50.980">
    <property type="match status" value="4"/>
</dbReference>
<feature type="region of interest" description="Disordered" evidence="4">
    <location>
        <begin position="1049"/>
        <end position="1070"/>
    </location>
</feature>
<dbReference type="PROSITE" id="PS00012">
    <property type="entry name" value="PHOSPHOPANTETHEINE"/>
    <property type="match status" value="1"/>
</dbReference>
<keyword evidence="2" id="KW-0596">Phosphopantetheine</keyword>
<dbReference type="InterPro" id="IPR020845">
    <property type="entry name" value="AMP-binding_CS"/>
</dbReference>
<evidence type="ECO:0000313" key="7">
    <source>
        <dbReference type="Proteomes" id="UP000255355"/>
    </source>
</evidence>
<feature type="domain" description="Carrier" evidence="5">
    <location>
        <begin position="2208"/>
        <end position="2282"/>
    </location>
</feature>
<dbReference type="GO" id="GO:0031177">
    <property type="term" value="F:phosphopantetheine binding"/>
    <property type="evidence" value="ECO:0007669"/>
    <property type="project" value="InterPro"/>
</dbReference>
<feature type="region of interest" description="Disordered" evidence="4">
    <location>
        <begin position="583"/>
        <end position="664"/>
    </location>
</feature>
<dbReference type="GO" id="GO:0005829">
    <property type="term" value="C:cytosol"/>
    <property type="evidence" value="ECO:0007669"/>
    <property type="project" value="TreeGrafter"/>
</dbReference>
<comment type="caution">
    <text evidence="6">The sequence shown here is derived from an EMBL/GenBank/DDBJ whole genome shotgun (WGS) entry which is preliminary data.</text>
</comment>
<dbReference type="GO" id="GO:0008610">
    <property type="term" value="P:lipid biosynthetic process"/>
    <property type="evidence" value="ECO:0007669"/>
    <property type="project" value="UniProtKB-ARBA"/>
</dbReference>
<dbReference type="STRING" id="1210089.GCA_001613165_07764"/>
<dbReference type="SMART" id="SM00823">
    <property type="entry name" value="PKS_PP"/>
    <property type="match status" value="2"/>
</dbReference>
<dbReference type="CDD" id="cd19543">
    <property type="entry name" value="DCL_NRPS"/>
    <property type="match status" value="1"/>
</dbReference>
<dbReference type="InterPro" id="IPR023213">
    <property type="entry name" value="CAT-like_dom_sf"/>
</dbReference>
<evidence type="ECO:0000313" key="6">
    <source>
        <dbReference type="EMBL" id="RDI50183.1"/>
    </source>
</evidence>
<dbReference type="GO" id="GO:0003824">
    <property type="term" value="F:catalytic activity"/>
    <property type="evidence" value="ECO:0007669"/>
    <property type="project" value="InterPro"/>
</dbReference>
<dbReference type="Gene3D" id="3.30.300.30">
    <property type="match status" value="2"/>
</dbReference>
<dbReference type="InterPro" id="IPR020806">
    <property type="entry name" value="PKS_PP-bd"/>
</dbReference>
<gene>
    <name evidence="6" type="ORF">DFR68_106622</name>
</gene>
<dbReference type="InterPro" id="IPR042099">
    <property type="entry name" value="ANL_N_sf"/>
</dbReference>
<dbReference type="GO" id="GO:0044550">
    <property type="term" value="P:secondary metabolite biosynthetic process"/>
    <property type="evidence" value="ECO:0007669"/>
    <property type="project" value="UniProtKB-ARBA"/>
</dbReference>
<dbReference type="Gene3D" id="3.40.50.12780">
    <property type="entry name" value="N-terminal domain of ligase-like"/>
    <property type="match status" value="1"/>
</dbReference>
<dbReference type="Gene3D" id="3.30.559.30">
    <property type="entry name" value="Nonribosomal peptide synthetase, condensation domain"/>
    <property type="match status" value="2"/>
</dbReference>
<dbReference type="InterPro" id="IPR045851">
    <property type="entry name" value="AMP-bd_C_sf"/>
</dbReference>
<dbReference type="FunFam" id="3.40.50.12780:FF:000012">
    <property type="entry name" value="Non-ribosomal peptide synthetase"/>
    <property type="match status" value="1"/>
</dbReference>
<dbReference type="PROSITE" id="PS50075">
    <property type="entry name" value="CARRIER"/>
    <property type="match status" value="2"/>
</dbReference>
<dbReference type="InterPro" id="IPR029058">
    <property type="entry name" value="AB_hydrolase_fold"/>
</dbReference>
<evidence type="ECO:0000256" key="4">
    <source>
        <dbReference type="SAM" id="MobiDB-lite"/>
    </source>
</evidence>
<reference evidence="6 7" key="1">
    <citation type="submission" date="2018-07" db="EMBL/GenBank/DDBJ databases">
        <title>Genomic Encyclopedia of Type Strains, Phase IV (KMG-IV): sequencing the most valuable type-strain genomes for metagenomic binning, comparative biology and taxonomic classification.</title>
        <authorList>
            <person name="Goeker M."/>
        </authorList>
    </citation>
    <scope>NUCLEOTIDE SEQUENCE [LARGE SCALE GENOMIC DNA]</scope>
    <source>
        <strain evidence="6 7">DSM 44952</strain>
    </source>
</reference>
<protein>
    <submittedName>
        <fullName evidence="6">Amino acid adenylation domain-containing protein</fullName>
    </submittedName>
</protein>
<dbReference type="EMBL" id="QQAZ01000006">
    <property type="protein sequence ID" value="RDI50183.1"/>
    <property type="molecule type" value="Genomic_DNA"/>
</dbReference>
<feature type="domain" description="Carrier" evidence="5">
    <location>
        <begin position="1065"/>
        <end position="1139"/>
    </location>
</feature>
<dbReference type="SMART" id="SM00824">
    <property type="entry name" value="PKS_TE"/>
    <property type="match status" value="1"/>
</dbReference>
<dbReference type="Gene3D" id="2.30.38.10">
    <property type="entry name" value="Luciferase, Domain 3"/>
    <property type="match status" value="1"/>
</dbReference>
<keyword evidence="7" id="KW-1185">Reference proteome</keyword>
<dbReference type="InterPro" id="IPR001242">
    <property type="entry name" value="Condensation_dom"/>
</dbReference>
<dbReference type="InterPro" id="IPR010071">
    <property type="entry name" value="AA_adenyl_dom"/>
</dbReference>
<evidence type="ECO:0000256" key="2">
    <source>
        <dbReference type="ARBA" id="ARBA00022450"/>
    </source>
</evidence>